<evidence type="ECO:0000313" key="7">
    <source>
        <dbReference type="Proteomes" id="UP000429595"/>
    </source>
</evidence>
<dbReference type="Gene3D" id="1.10.10.10">
    <property type="entry name" value="Winged helix-like DNA-binding domain superfamily/Winged helix DNA-binding domain"/>
    <property type="match status" value="1"/>
</dbReference>
<keyword evidence="7" id="KW-1185">Reference proteome</keyword>
<name>A0A6I1FIG3_9BACI</name>
<dbReference type="GO" id="GO:0003677">
    <property type="term" value="F:DNA binding"/>
    <property type="evidence" value="ECO:0007669"/>
    <property type="project" value="UniProtKB-KW"/>
</dbReference>
<keyword evidence="1" id="KW-0805">Transcription regulation</keyword>
<evidence type="ECO:0000259" key="5">
    <source>
        <dbReference type="PROSITE" id="PS51464"/>
    </source>
</evidence>
<dbReference type="Proteomes" id="UP000429595">
    <property type="component" value="Unassembled WGS sequence"/>
</dbReference>
<proteinExistence type="predicted"/>
<dbReference type="EMBL" id="WEIO01000008">
    <property type="protein sequence ID" value="KAB7705554.1"/>
    <property type="molecule type" value="Genomic_DNA"/>
</dbReference>
<dbReference type="Pfam" id="PF01380">
    <property type="entry name" value="SIS"/>
    <property type="match status" value="1"/>
</dbReference>
<gene>
    <name evidence="6" type="ORF">F9802_13515</name>
</gene>
<protein>
    <submittedName>
        <fullName evidence="6">SIS domain-containing protein</fullName>
    </submittedName>
</protein>
<sequence>MELLNKLKEKYSQLSKGQKAVGKYLMEKPEEFALQSAGQIGKQIGVSETTVIRFCYSLELSGYVSLQSIIREHFIHEKSSMDRYYSSKLEMAEQPHLFAQVMEKDMKNIQKAITNIREEDVQLAVEKIMDADTVQVTGMRTSFAPAQWFSFVLGLVRDEVKLFQPGTDDLFTALQSVNEQSVFIAVTFHRYVKETVKMAEMAKEQGAFVISMTDSALAPISEFSDITFAVGTGEDSTLDAFPPLFSFLNAMTASISVQYSEQIKERQKKYERMNAHHLFY</sequence>
<dbReference type="InterPro" id="IPR046348">
    <property type="entry name" value="SIS_dom_sf"/>
</dbReference>
<comment type="caution">
    <text evidence="6">The sequence shown here is derived from an EMBL/GenBank/DDBJ whole genome shotgun (WGS) entry which is preliminary data.</text>
</comment>
<evidence type="ECO:0000259" key="4">
    <source>
        <dbReference type="PROSITE" id="PS51071"/>
    </source>
</evidence>
<feature type="domain" description="HTH rpiR-type" evidence="4">
    <location>
        <begin position="1"/>
        <end position="77"/>
    </location>
</feature>
<keyword evidence="3" id="KW-0804">Transcription</keyword>
<evidence type="ECO:0000256" key="3">
    <source>
        <dbReference type="ARBA" id="ARBA00023163"/>
    </source>
</evidence>
<dbReference type="InterPro" id="IPR047640">
    <property type="entry name" value="RpiR-like"/>
</dbReference>
<dbReference type="AlphaFoldDB" id="A0A6I1FIG3"/>
<evidence type="ECO:0000256" key="2">
    <source>
        <dbReference type="ARBA" id="ARBA00023125"/>
    </source>
</evidence>
<dbReference type="PROSITE" id="PS51464">
    <property type="entry name" value="SIS"/>
    <property type="match status" value="1"/>
</dbReference>
<dbReference type="InterPro" id="IPR035472">
    <property type="entry name" value="RpiR-like_SIS"/>
</dbReference>
<dbReference type="CDD" id="cd05013">
    <property type="entry name" value="SIS_RpiR"/>
    <property type="match status" value="1"/>
</dbReference>
<dbReference type="InterPro" id="IPR009057">
    <property type="entry name" value="Homeodomain-like_sf"/>
</dbReference>
<dbReference type="InterPro" id="IPR001347">
    <property type="entry name" value="SIS_dom"/>
</dbReference>
<dbReference type="GO" id="GO:1901135">
    <property type="term" value="P:carbohydrate derivative metabolic process"/>
    <property type="evidence" value="ECO:0007669"/>
    <property type="project" value="InterPro"/>
</dbReference>
<dbReference type="Pfam" id="PF01418">
    <property type="entry name" value="HTH_6"/>
    <property type="match status" value="1"/>
</dbReference>
<evidence type="ECO:0000313" key="6">
    <source>
        <dbReference type="EMBL" id="KAB7705554.1"/>
    </source>
</evidence>
<dbReference type="SUPFAM" id="SSF53697">
    <property type="entry name" value="SIS domain"/>
    <property type="match status" value="1"/>
</dbReference>
<dbReference type="InterPro" id="IPR036388">
    <property type="entry name" value="WH-like_DNA-bd_sf"/>
</dbReference>
<keyword evidence="2" id="KW-0238">DNA-binding</keyword>
<dbReference type="SUPFAM" id="SSF46689">
    <property type="entry name" value="Homeodomain-like"/>
    <property type="match status" value="1"/>
</dbReference>
<dbReference type="PANTHER" id="PTHR30514:SF18">
    <property type="entry name" value="RPIR-FAMILY TRANSCRIPTIONAL REGULATOR"/>
    <property type="match status" value="1"/>
</dbReference>
<dbReference type="InterPro" id="IPR000281">
    <property type="entry name" value="HTH_RpiR"/>
</dbReference>
<organism evidence="6 7">
    <name type="scientific">Bacillus aerolatus</name>
    <dbReference type="NCBI Taxonomy" id="2653354"/>
    <lineage>
        <taxon>Bacteria</taxon>
        <taxon>Bacillati</taxon>
        <taxon>Bacillota</taxon>
        <taxon>Bacilli</taxon>
        <taxon>Bacillales</taxon>
        <taxon>Bacillaceae</taxon>
        <taxon>Bacillus</taxon>
    </lineage>
</organism>
<feature type="domain" description="SIS" evidence="5">
    <location>
        <begin position="124"/>
        <end position="265"/>
    </location>
</feature>
<reference evidence="6 7" key="1">
    <citation type="submission" date="2019-10" db="EMBL/GenBank/DDBJ databases">
        <title>Bacillus aerolatum sp. nov., isolated from bioaerosol of sport playgrounds.</title>
        <authorList>
            <person name="Chen P."/>
            <person name="Zhang G."/>
        </authorList>
    </citation>
    <scope>NUCLEOTIDE SEQUENCE [LARGE SCALE GENOMIC DNA]</scope>
    <source>
        <strain evidence="6 7">CX253</strain>
    </source>
</reference>
<dbReference type="GO" id="GO:0003700">
    <property type="term" value="F:DNA-binding transcription factor activity"/>
    <property type="evidence" value="ECO:0007669"/>
    <property type="project" value="InterPro"/>
</dbReference>
<dbReference type="PROSITE" id="PS51071">
    <property type="entry name" value="HTH_RPIR"/>
    <property type="match status" value="1"/>
</dbReference>
<dbReference type="Gene3D" id="3.40.50.10490">
    <property type="entry name" value="Glucose-6-phosphate isomerase like protein, domain 1"/>
    <property type="match status" value="1"/>
</dbReference>
<dbReference type="GO" id="GO:0097367">
    <property type="term" value="F:carbohydrate derivative binding"/>
    <property type="evidence" value="ECO:0007669"/>
    <property type="project" value="InterPro"/>
</dbReference>
<accession>A0A6I1FIG3</accession>
<dbReference type="PANTHER" id="PTHR30514">
    <property type="entry name" value="GLUCOKINASE"/>
    <property type="match status" value="1"/>
</dbReference>
<evidence type="ECO:0000256" key="1">
    <source>
        <dbReference type="ARBA" id="ARBA00023015"/>
    </source>
</evidence>